<accession>A0ABU6UM26</accession>
<dbReference type="Proteomes" id="UP001341840">
    <property type="component" value="Unassembled WGS sequence"/>
</dbReference>
<keyword evidence="3" id="KW-1185">Reference proteome</keyword>
<name>A0ABU6UM26_9FABA</name>
<evidence type="ECO:0000256" key="1">
    <source>
        <dbReference type="SAM" id="MobiDB-lite"/>
    </source>
</evidence>
<comment type="caution">
    <text evidence="2">The sequence shown here is derived from an EMBL/GenBank/DDBJ whole genome shotgun (WGS) entry which is preliminary data.</text>
</comment>
<gene>
    <name evidence="2" type="ORF">PIB30_062542</name>
</gene>
<dbReference type="EMBL" id="JASCZI010121411">
    <property type="protein sequence ID" value="MED6161620.1"/>
    <property type="molecule type" value="Genomic_DNA"/>
</dbReference>
<proteinExistence type="predicted"/>
<feature type="compositionally biased region" description="Basic residues" evidence="1">
    <location>
        <begin position="103"/>
        <end position="112"/>
    </location>
</feature>
<protein>
    <submittedName>
        <fullName evidence="2">Uncharacterized protein</fullName>
    </submittedName>
</protein>
<evidence type="ECO:0000313" key="2">
    <source>
        <dbReference type="EMBL" id="MED6161620.1"/>
    </source>
</evidence>
<organism evidence="2 3">
    <name type="scientific">Stylosanthes scabra</name>
    <dbReference type="NCBI Taxonomy" id="79078"/>
    <lineage>
        <taxon>Eukaryota</taxon>
        <taxon>Viridiplantae</taxon>
        <taxon>Streptophyta</taxon>
        <taxon>Embryophyta</taxon>
        <taxon>Tracheophyta</taxon>
        <taxon>Spermatophyta</taxon>
        <taxon>Magnoliopsida</taxon>
        <taxon>eudicotyledons</taxon>
        <taxon>Gunneridae</taxon>
        <taxon>Pentapetalae</taxon>
        <taxon>rosids</taxon>
        <taxon>fabids</taxon>
        <taxon>Fabales</taxon>
        <taxon>Fabaceae</taxon>
        <taxon>Papilionoideae</taxon>
        <taxon>50 kb inversion clade</taxon>
        <taxon>dalbergioids sensu lato</taxon>
        <taxon>Dalbergieae</taxon>
        <taxon>Pterocarpus clade</taxon>
        <taxon>Stylosanthes</taxon>
    </lineage>
</organism>
<feature type="region of interest" description="Disordered" evidence="1">
    <location>
        <begin position="91"/>
        <end position="112"/>
    </location>
</feature>
<reference evidence="2 3" key="1">
    <citation type="journal article" date="2023" name="Plants (Basel)">
        <title>Bridging the Gap: Combining Genomics and Transcriptomics Approaches to Understand Stylosanthes scabra, an Orphan Legume from the Brazilian Caatinga.</title>
        <authorList>
            <person name="Ferreira-Neto J.R.C."/>
            <person name="da Silva M.D."/>
            <person name="Binneck E."/>
            <person name="de Melo N.F."/>
            <person name="da Silva R.H."/>
            <person name="de Melo A.L.T.M."/>
            <person name="Pandolfi V."/>
            <person name="Bustamante F.O."/>
            <person name="Brasileiro-Vidal A.C."/>
            <person name="Benko-Iseppon A.M."/>
        </authorList>
    </citation>
    <scope>NUCLEOTIDE SEQUENCE [LARGE SCALE GENOMIC DNA]</scope>
    <source>
        <tissue evidence="2">Leaves</tissue>
    </source>
</reference>
<sequence>MHAFGLDWEKKMERVDKRLKVVEGRIASQTEGLQSLEEGMNTHFSRRAQHLAPYVLVKYPVPKKVLILVMVNVAVNSLGTLLCVERMKSEGVTQPLSSYSRHSSLHSRPLRS</sequence>
<evidence type="ECO:0000313" key="3">
    <source>
        <dbReference type="Proteomes" id="UP001341840"/>
    </source>
</evidence>